<proteinExistence type="predicted"/>
<dbReference type="Proteomes" id="UP001162029">
    <property type="component" value="Unassembled WGS sequence"/>
</dbReference>
<evidence type="ECO:0000313" key="2">
    <source>
        <dbReference type="Proteomes" id="UP001162029"/>
    </source>
</evidence>
<sequence>MSAGRSLSDVSGGDDDEFLDAALDEVEEQETLAQVDFVRNGFFDTGESELEQVSSITTSVQDGGRSNVARMLPTFDASFAHEIETDVPHSLGDLLEQLHTGGNPSSMLGGMFPFSRLLQTRGGHICTSNCNAYSLTAVDGRAIIGCKSFIDYTGAVSKYRHPESYG</sequence>
<keyword evidence="2" id="KW-1185">Reference proteome</keyword>
<dbReference type="AlphaFoldDB" id="A0AAV0UYK9"/>
<accession>A0AAV0UYK9</accession>
<protein>
    <submittedName>
        <fullName evidence="1">Uncharacterized protein</fullName>
    </submittedName>
</protein>
<gene>
    <name evidence="1" type="ORF">PDE001_LOCUS8054</name>
</gene>
<evidence type="ECO:0000313" key="1">
    <source>
        <dbReference type="EMBL" id="CAI5741974.1"/>
    </source>
</evidence>
<name>A0AAV0UYK9_9STRA</name>
<reference evidence="1" key="1">
    <citation type="submission" date="2022-12" db="EMBL/GenBank/DDBJ databases">
        <authorList>
            <person name="Webb A."/>
        </authorList>
    </citation>
    <scope>NUCLEOTIDE SEQUENCE</scope>
    <source>
        <strain evidence="1">Pd1</strain>
    </source>
</reference>
<comment type="caution">
    <text evidence="1">The sequence shown here is derived from an EMBL/GenBank/DDBJ whole genome shotgun (WGS) entry which is preliminary data.</text>
</comment>
<dbReference type="EMBL" id="CANTFM010001633">
    <property type="protein sequence ID" value="CAI5741974.1"/>
    <property type="molecule type" value="Genomic_DNA"/>
</dbReference>
<organism evidence="1 2">
    <name type="scientific">Peronospora destructor</name>
    <dbReference type="NCBI Taxonomy" id="86335"/>
    <lineage>
        <taxon>Eukaryota</taxon>
        <taxon>Sar</taxon>
        <taxon>Stramenopiles</taxon>
        <taxon>Oomycota</taxon>
        <taxon>Peronosporomycetes</taxon>
        <taxon>Peronosporales</taxon>
        <taxon>Peronosporaceae</taxon>
        <taxon>Peronospora</taxon>
    </lineage>
</organism>